<feature type="signal peptide" evidence="3">
    <location>
        <begin position="1"/>
        <end position="16"/>
    </location>
</feature>
<organism evidence="5">
    <name type="scientific">Zea mays</name>
    <name type="common">Maize</name>
    <dbReference type="NCBI Taxonomy" id="4577"/>
    <lineage>
        <taxon>Eukaryota</taxon>
        <taxon>Viridiplantae</taxon>
        <taxon>Streptophyta</taxon>
        <taxon>Embryophyta</taxon>
        <taxon>Tracheophyta</taxon>
        <taxon>Spermatophyta</taxon>
        <taxon>Magnoliopsida</taxon>
        <taxon>Liliopsida</taxon>
        <taxon>Poales</taxon>
        <taxon>Poaceae</taxon>
        <taxon>PACMAD clade</taxon>
        <taxon>Panicoideae</taxon>
        <taxon>Andropogonodae</taxon>
        <taxon>Andropogoneae</taxon>
        <taxon>Tripsacinae</taxon>
        <taxon>Zea</taxon>
    </lineage>
</organism>
<evidence type="ECO:0000256" key="2">
    <source>
        <dbReference type="SAM" id="MobiDB-lite"/>
    </source>
</evidence>
<dbReference type="GO" id="GO:0016787">
    <property type="term" value="F:hydrolase activity"/>
    <property type="evidence" value="ECO:0007669"/>
    <property type="project" value="InterPro"/>
</dbReference>
<dbReference type="InParanoid" id="A0A1D6JHK5"/>
<dbReference type="ExpressionAtlas" id="A0A1D6JHK5">
    <property type="expression patterns" value="baseline and differential"/>
</dbReference>
<gene>
    <name evidence="5" type="ORF">ZEAMMB73_Zm00001d026572</name>
</gene>
<dbReference type="AlphaFoldDB" id="A0A1D6JHK5"/>
<feature type="chain" id="PRO_5010805679" evidence="3">
    <location>
        <begin position="17"/>
        <end position="362"/>
    </location>
</feature>
<dbReference type="PANTHER" id="PTHR10655:SF57">
    <property type="entry name" value="INACTIVE CARBOXYLESTERASE OS04G0669700-RELATED"/>
    <property type="match status" value="1"/>
</dbReference>
<feature type="domain" description="Phospholipase/carboxylesterase/thioesterase" evidence="4">
    <location>
        <begin position="59"/>
        <end position="117"/>
    </location>
</feature>
<dbReference type="Gene3D" id="3.40.50.1820">
    <property type="entry name" value="alpha/beta hydrolase"/>
    <property type="match status" value="1"/>
</dbReference>
<feature type="compositionally biased region" description="Basic residues" evidence="2">
    <location>
        <begin position="316"/>
        <end position="335"/>
    </location>
</feature>
<dbReference type="FunCoup" id="A0A1D6JHK5">
    <property type="interactions" value="1889"/>
</dbReference>
<comment type="similarity">
    <text evidence="1">Belongs to the AB hydrolase superfamily. AB hydrolase 2 family.</text>
</comment>
<feature type="compositionally biased region" description="Low complexity" evidence="2">
    <location>
        <begin position="336"/>
        <end position="347"/>
    </location>
</feature>
<dbReference type="InterPro" id="IPR050565">
    <property type="entry name" value="LYPA1-2/EST-like"/>
</dbReference>
<evidence type="ECO:0000259" key="4">
    <source>
        <dbReference type="Pfam" id="PF02230"/>
    </source>
</evidence>
<dbReference type="EMBL" id="CM000786">
    <property type="protein sequence ID" value="AQK47105.1"/>
    <property type="molecule type" value="Genomic_DNA"/>
</dbReference>
<sequence>MEKSIAIFCLLSIASLKVKVLRRGGVVVSVPELRPRRMEEERPPAAGSGAGTGRVRRGGFVVWLHGLGDCGRANEFIADHFSAAALSDARWAFPTAPTAPVTCNRGMRMPSWFDIHDAPITSVSQNRPVASLLPCAASSLLLPCVCVRACVKRSVRGEEDVLRAVQIVHTMIDREIASGTGPEDVFVFGLSQGGALSIASVLLYPKTLGGCAVFSGFLPFDSSSSSSFAARVTDEAKKTPVLWIHGGADSLIPVQEGWKGETGSSSCGDSAWHASSRNTTGSATLWRRTNWSTASGGRRRPFWEWERTNTDEDKARGRRRRRVAVRGRGRGRGARASRCSAGSSISSPDSRRRRRLFLFLLL</sequence>
<dbReference type="eggNOG" id="KOG2112">
    <property type="taxonomic scope" value="Eukaryota"/>
</dbReference>
<feature type="region of interest" description="Disordered" evidence="2">
    <location>
        <begin position="313"/>
        <end position="348"/>
    </location>
</feature>
<dbReference type="SUPFAM" id="SSF53474">
    <property type="entry name" value="alpha/beta-Hydrolases"/>
    <property type="match status" value="1"/>
</dbReference>
<evidence type="ECO:0000256" key="1">
    <source>
        <dbReference type="ARBA" id="ARBA00006499"/>
    </source>
</evidence>
<reference evidence="5" key="1">
    <citation type="submission" date="2015-12" db="EMBL/GenBank/DDBJ databases">
        <title>Update maize B73 reference genome by single molecule sequencing technologies.</title>
        <authorList>
            <consortium name="Maize Genome Sequencing Project"/>
            <person name="Ware D."/>
        </authorList>
    </citation>
    <scope>NUCLEOTIDE SEQUENCE</scope>
    <source>
        <tissue evidence="5">Seedling</tissue>
    </source>
</reference>
<keyword evidence="3" id="KW-0732">Signal</keyword>
<dbReference type="InterPro" id="IPR029058">
    <property type="entry name" value="AB_hydrolase_fold"/>
</dbReference>
<name>A0A1D6JHK5_MAIZE</name>
<feature type="domain" description="Phospholipase/carboxylesterase/thioesterase" evidence="4">
    <location>
        <begin position="158"/>
        <end position="259"/>
    </location>
</feature>
<dbReference type="SMR" id="A0A1D6JHK5"/>
<dbReference type="STRING" id="4577.A0A1D6JHK5"/>
<proteinExistence type="inferred from homology"/>
<evidence type="ECO:0000313" key="5">
    <source>
        <dbReference type="EMBL" id="AQK47105.1"/>
    </source>
</evidence>
<accession>A0A1D6JHK5</accession>
<dbReference type="InterPro" id="IPR003140">
    <property type="entry name" value="PLipase/COase/thioEstase"/>
</dbReference>
<evidence type="ECO:0000256" key="3">
    <source>
        <dbReference type="SAM" id="SignalP"/>
    </source>
</evidence>
<dbReference type="Pfam" id="PF02230">
    <property type="entry name" value="Abhydrolase_2"/>
    <property type="match status" value="2"/>
</dbReference>
<dbReference type="PANTHER" id="PTHR10655">
    <property type="entry name" value="LYSOPHOSPHOLIPASE-RELATED"/>
    <property type="match status" value="1"/>
</dbReference>
<protein>
    <submittedName>
        <fullName evidence="5">Carboxylesterase SOBER1</fullName>
    </submittedName>
</protein>